<feature type="region of interest" description="Disordered" evidence="1">
    <location>
        <begin position="106"/>
        <end position="128"/>
    </location>
</feature>
<accession>A0A841BE44</accession>
<evidence type="ECO:0000259" key="2">
    <source>
        <dbReference type="PROSITE" id="PS51178"/>
    </source>
</evidence>
<feature type="compositionally biased region" description="Low complexity" evidence="1">
    <location>
        <begin position="380"/>
        <end position="392"/>
    </location>
</feature>
<name>A0A841BE44_9ACTN</name>
<dbReference type="RefSeq" id="WP_184832015.1">
    <property type="nucleotide sequence ID" value="NZ_JACHMN010000001.1"/>
</dbReference>
<gene>
    <name evidence="3" type="ORF">F4553_000746</name>
</gene>
<keyword evidence="4" id="KW-1185">Reference proteome</keyword>
<evidence type="ECO:0000256" key="1">
    <source>
        <dbReference type="SAM" id="MobiDB-lite"/>
    </source>
</evidence>
<dbReference type="SUPFAM" id="SSF63825">
    <property type="entry name" value="YWTD domain"/>
    <property type="match status" value="1"/>
</dbReference>
<feature type="region of interest" description="Disordered" evidence="1">
    <location>
        <begin position="356"/>
        <end position="399"/>
    </location>
</feature>
<dbReference type="AlphaFoldDB" id="A0A841BE44"/>
<proteinExistence type="predicted"/>
<feature type="domain" description="PASTA" evidence="2">
    <location>
        <begin position="597"/>
        <end position="661"/>
    </location>
</feature>
<feature type="domain" description="PASTA" evidence="2">
    <location>
        <begin position="397"/>
        <end position="461"/>
    </location>
</feature>
<sequence length="805" mass="83492">MSDLLTSWLPAHRLLRAALAIVAVAGAGAAVFTVGYQRSDSALGDGSAYLQKQHSVVHINGASGDIDAESAKTLATGTQQLEVVQVRPGVVYAVNNDTGEVTLLPTDTMEPEPVDKRPESSGRLTVESGGDNAYLVDAVRGTASRLDGLGGPGSDVPLPAKIDQMVVDGGGVGWGYAPDSGELFRVVDGKVDGRQRVGGLGEHVVLTLVGGRPVVYRPATGQAEVYDADGLVRRLDLAADNGLIADESTQDTLVVFVPRTGELVVADADGEIRRTVIGDRKGEQSRFGRPVVFQGRAYLPDYTYHHIIAVDLAGPRVVLTEPVPGTARPFHVMVRDNLLWVSDPYDRTIMTFDKRGVKTEGEPGEPAASPSAKPSPTPSPTASAAAPGSGSPSPSPTVRTIVVPNVVGSDRNEACRRLRPLTCRLVAVPEGNGETGAVLSTKPPAGSRVKPTSRITVYYRGPAEVPNLANMTADEACDAVRQAKLTCVERKEGTAATAAAAFVVTAQQPAPGTRIDTGGNVTITYPVTVAVPAVVGTPIDQACTTLESATYGFHCARNDLGSAAGTGQQPGVAVRQAPDGNTAAAPGTTVTVSFYGNANTTVPAVTGIGPDDACARLAAAFLTCNRQDYAATNQLGVVLAQSHPGGAVLPAGTAVTIVYETTGAVTLLRWKAPAPRRANFLAPAGSGQGPPGGWSAQSSFASVYQPGTADLPGLVPIFRSRCVSGCGEIGGYYLSGNGAAQAGYAMEGEAFRCFDPAAAPAGTRDLHALFLDDANTWVAAVPGTGEWNVFHQSPIRYDFVICNVW</sequence>
<comment type="caution">
    <text evidence="3">The sequence shown here is derived from an EMBL/GenBank/DDBJ whole genome shotgun (WGS) entry which is preliminary data.</text>
</comment>
<evidence type="ECO:0000313" key="4">
    <source>
        <dbReference type="Proteomes" id="UP000587527"/>
    </source>
</evidence>
<protein>
    <submittedName>
        <fullName evidence="3">Beta-lactam-binding protein with PASTA domain</fullName>
    </submittedName>
</protein>
<evidence type="ECO:0000313" key="3">
    <source>
        <dbReference type="EMBL" id="MBB5867367.1"/>
    </source>
</evidence>
<dbReference type="CDD" id="cd06577">
    <property type="entry name" value="PASTA_pknB"/>
    <property type="match status" value="3"/>
</dbReference>
<reference evidence="3 4" key="1">
    <citation type="submission" date="2020-08" db="EMBL/GenBank/DDBJ databases">
        <title>Sequencing the genomes of 1000 actinobacteria strains.</title>
        <authorList>
            <person name="Klenk H.-P."/>
        </authorList>
    </citation>
    <scope>NUCLEOTIDE SEQUENCE [LARGE SCALE GENOMIC DNA]</scope>
    <source>
        <strain evidence="3 4">DSM 45362</strain>
    </source>
</reference>
<dbReference type="EMBL" id="JACHMN010000001">
    <property type="protein sequence ID" value="MBB5867367.1"/>
    <property type="molecule type" value="Genomic_DNA"/>
</dbReference>
<organism evidence="3 4">
    <name type="scientific">Allocatelliglobosispora scoriae</name>
    <dbReference type="NCBI Taxonomy" id="643052"/>
    <lineage>
        <taxon>Bacteria</taxon>
        <taxon>Bacillati</taxon>
        <taxon>Actinomycetota</taxon>
        <taxon>Actinomycetes</taxon>
        <taxon>Micromonosporales</taxon>
        <taxon>Micromonosporaceae</taxon>
        <taxon>Allocatelliglobosispora</taxon>
    </lineage>
</organism>
<dbReference type="Proteomes" id="UP000587527">
    <property type="component" value="Unassembled WGS sequence"/>
</dbReference>
<dbReference type="InterPro" id="IPR005543">
    <property type="entry name" value="PASTA_dom"/>
</dbReference>
<feature type="domain" description="PASTA" evidence="2">
    <location>
        <begin position="525"/>
        <end position="596"/>
    </location>
</feature>
<dbReference type="SMART" id="SM00740">
    <property type="entry name" value="PASTA"/>
    <property type="match status" value="4"/>
</dbReference>
<dbReference type="Pfam" id="PF03793">
    <property type="entry name" value="PASTA"/>
    <property type="match status" value="3"/>
</dbReference>
<dbReference type="PROSITE" id="PS51178">
    <property type="entry name" value="PASTA"/>
    <property type="match status" value="3"/>
</dbReference>
<dbReference type="Gene3D" id="3.30.10.20">
    <property type="match status" value="4"/>
</dbReference>